<comment type="caution">
    <text evidence="1">The sequence shown here is derived from an EMBL/GenBank/DDBJ whole genome shotgun (WGS) entry which is preliminary data.</text>
</comment>
<organism evidence="1 2">
    <name type="scientific">Aliarcobacter vitoriensis</name>
    <dbReference type="NCBI Taxonomy" id="2011099"/>
    <lineage>
        <taxon>Bacteria</taxon>
        <taxon>Pseudomonadati</taxon>
        <taxon>Campylobacterota</taxon>
        <taxon>Epsilonproteobacteria</taxon>
        <taxon>Campylobacterales</taxon>
        <taxon>Arcobacteraceae</taxon>
        <taxon>Aliarcobacter</taxon>
    </lineage>
</organism>
<proteinExistence type="predicted"/>
<evidence type="ECO:0000313" key="2">
    <source>
        <dbReference type="Proteomes" id="UP000252669"/>
    </source>
</evidence>
<dbReference type="RefSeq" id="WP_113894645.1">
    <property type="nucleotide sequence ID" value="NZ_CP182882.1"/>
</dbReference>
<dbReference type="AlphaFoldDB" id="A0A366MT93"/>
<gene>
    <name evidence="1" type="ORF">CRU91_07675</name>
</gene>
<dbReference type="OrthoDB" id="9807346at2"/>
<protein>
    <submittedName>
        <fullName evidence="1">Uracil-DNA glycosylase</fullName>
    </submittedName>
</protein>
<name>A0A366MT93_9BACT</name>
<reference evidence="1 2" key="1">
    <citation type="submission" date="2017-10" db="EMBL/GenBank/DDBJ databases">
        <title>Genomics of the genus Arcobacter.</title>
        <authorList>
            <person name="Perez-Cataluna A."/>
            <person name="Figueras M.J."/>
        </authorList>
    </citation>
    <scope>NUCLEOTIDE SEQUENCE [LARGE SCALE GENOMIC DNA]</scope>
    <source>
        <strain evidence="1 2">CECT 9230</strain>
    </source>
</reference>
<dbReference type="Proteomes" id="UP000252669">
    <property type="component" value="Unassembled WGS sequence"/>
</dbReference>
<sequence>MQKRVVCQKCMHYFVTWEVNKPHGCKSYGFKSRTLPSIVVKNSSGEDCKLFIEKKFENRS</sequence>
<dbReference type="EMBL" id="PDKB01000012">
    <property type="protein sequence ID" value="RBQ28719.1"/>
    <property type="molecule type" value="Genomic_DNA"/>
</dbReference>
<keyword evidence="2" id="KW-1185">Reference proteome</keyword>
<evidence type="ECO:0000313" key="1">
    <source>
        <dbReference type="EMBL" id="RBQ28719.1"/>
    </source>
</evidence>
<accession>A0A366MT93</accession>